<gene>
    <name evidence="2" type="ORF">SO694_00010410</name>
</gene>
<dbReference type="Proteomes" id="UP001363151">
    <property type="component" value="Unassembled WGS sequence"/>
</dbReference>
<evidence type="ECO:0000313" key="3">
    <source>
        <dbReference type="Proteomes" id="UP001363151"/>
    </source>
</evidence>
<comment type="caution">
    <text evidence="2">The sequence shown here is derived from an EMBL/GenBank/DDBJ whole genome shotgun (WGS) entry which is preliminary data.</text>
</comment>
<evidence type="ECO:0000313" key="2">
    <source>
        <dbReference type="EMBL" id="KAK7254684.1"/>
    </source>
</evidence>
<name>A0ABR1GFB6_AURAN</name>
<keyword evidence="3" id="KW-1185">Reference proteome</keyword>
<proteinExistence type="predicted"/>
<keyword evidence="1" id="KW-0732">Signal</keyword>
<reference evidence="2 3" key="1">
    <citation type="submission" date="2024-03" db="EMBL/GenBank/DDBJ databases">
        <title>Aureococcus anophagefferens CCMP1851 and Kratosvirus quantuckense: Draft genome of a second virus-susceptible host strain in the model system.</title>
        <authorList>
            <person name="Chase E."/>
            <person name="Truchon A.R."/>
            <person name="Schepens W."/>
            <person name="Wilhelm S.W."/>
        </authorList>
    </citation>
    <scope>NUCLEOTIDE SEQUENCE [LARGE SCALE GENOMIC DNA]</scope>
    <source>
        <strain evidence="2 3">CCMP1851</strain>
    </source>
</reference>
<organism evidence="2 3">
    <name type="scientific">Aureococcus anophagefferens</name>
    <name type="common">Harmful bloom alga</name>
    <dbReference type="NCBI Taxonomy" id="44056"/>
    <lineage>
        <taxon>Eukaryota</taxon>
        <taxon>Sar</taxon>
        <taxon>Stramenopiles</taxon>
        <taxon>Ochrophyta</taxon>
        <taxon>Pelagophyceae</taxon>
        <taxon>Pelagomonadales</taxon>
        <taxon>Pelagomonadaceae</taxon>
        <taxon>Aureococcus</taxon>
    </lineage>
</organism>
<sequence>MRHRLKSLALVVLLGAAGAVWLSAAQEKRKGRRRRRPAPRAAPRRAAAVVLSGGLRTFLHCNGSFFDRVVAENPDFRFDYFVHAVLEGDGGDAAAFQALKSGAHPNVKRVEAELAADARRAVLRELPNLAKLPAGNGTARGKAINVASMFRSIALAEALRAGAAYDVVLRLRPDAYFCSSVNLTAALAVLDEDVVLVPFAEDQLVFDQFAVAGPDAMARYARAYADTLTREIARNPQRALYPEREMWRHFRAEKLKAVTLREFRSTLVRLDGAGAPRHEDAYAKLRLDYPHLARVAMPAVVETCAPRKKRRGG</sequence>
<evidence type="ECO:0000256" key="1">
    <source>
        <dbReference type="SAM" id="SignalP"/>
    </source>
</evidence>
<feature type="signal peptide" evidence="1">
    <location>
        <begin position="1"/>
        <end position="19"/>
    </location>
</feature>
<accession>A0ABR1GFB6</accession>
<protein>
    <submittedName>
        <fullName evidence="2">Uncharacterized protein</fullName>
    </submittedName>
</protein>
<feature type="chain" id="PRO_5045279601" evidence="1">
    <location>
        <begin position="20"/>
        <end position="313"/>
    </location>
</feature>
<dbReference type="EMBL" id="JBBJCI010000023">
    <property type="protein sequence ID" value="KAK7254684.1"/>
    <property type="molecule type" value="Genomic_DNA"/>
</dbReference>